<organism evidence="7 8">
    <name type="scientific">Enterococcus florum</name>
    <dbReference type="NCBI Taxonomy" id="2480627"/>
    <lineage>
        <taxon>Bacteria</taxon>
        <taxon>Bacillati</taxon>
        <taxon>Bacillota</taxon>
        <taxon>Bacilli</taxon>
        <taxon>Lactobacillales</taxon>
        <taxon>Enterococcaceae</taxon>
        <taxon>Enterococcus</taxon>
    </lineage>
</organism>
<gene>
    <name evidence="7" type="ORF">NRIC_24420</name>
</gene>
<keyword evidence="8" id="KW-1185">Reference proteome</keyword>
<keyword evidence="2 5" id="KW-0285">Flavoprotein</keyword>
<dbReference type="AlphaFoldDB" id="A0A4P5PE39"/>
<evidence type="ECO:0000256" key="3">
    <source>
        <dbReference type="ARBA" id="ARBA00022643"/>
    </source>
</evidence>
<accession>A0A4P5PE39</accession>
<evidence type="ECO:0000256" key="1">
    <source>
        <dbReference type="ARBA" id="ARBA00008366"/>
    </source>
</evidence>
<keyword evidence="3 5" id="KW-0288">FMN</keyword>
<dbReference type="InterPro" id="IPR016446">
    <property type="entry name" value="Flavin_OxRdtase_Frp"/>
</dbReference>
<evidence type="ECO:0000259" key="6">
    <source>
        <dbReference type="Pfam" id="PF00881"/>
    </source>
</evidence>
<keyword evidence="5" id="KW-0521">NADP</keyword>
<proteinExistence type="inferred from homology"/>
<comment type="caution">
    <text evidence="7">The sequence shown here is derived from an EMBL/GenBank/DDBJ whole genome shotgun (WGS) entry which is preliminary data.</text>
</comment>
<feature type="domain" description="Nitroreductase" evidence="6">
    <location>
        <begin position="9"/>
        <end position="164"/>
    </location>
</feature>
<dbReference type="EMBL" id="BJCC01000019">
    <property type="protein sequence ID" value="GCF94551.1"/>
    <property type="molecule type" value="Genomic_DNA"/>
</dbReference>
<dbReference type="InterPro" id="IPR000415">
    <property type="entry name" value="Nitroreductase-like"/>
</dbReference>
<keyword evidence="4 5" id="KW-0560">Oxidoreductase</keyword>
<dbReference type="InterPro" id="IPR029479">
    <property type="entry name" value="Nitroreductase"/>
</dbReference>
<evidence type="ECO:0000313" key="8">
    <source>
        <dbReference type="Proteomes" id="UP000290567"/>
    </source>
</evidence>
<sequence length="252" mass="29072">MNETLKVMKEHRTYRDFDENYQLKQEDLQYILDASRQAPSWMNGQMYSIIVIRDLELRRKFVDMNPGNPHMLKSSVFLLFVADLKRTKKVADHFEVDYPMNKGLDFLITAVTDASLALENAVIAVEALGLGSVVVGSIRKDIDEISRLLNLPDYVMPLAGLSIGKPIVEMRVKPRLPEKAVIHYDHYQDYDYDVIEEYVTTMQTFAEARETKLWSQKFADYFSAGPNTKVDKFLQKQKLFSENQSSSLTDLK</sequence>
<dbReference type="Proteomes" id="UP000290567">
    <property type="component" value="Unassembled WGS sequence"/>
</dbReference>
<dbReference type="PANTHER" id="PTHR43425">
    <property type="entry name" value="OXYGEN-INSENSITIVE NADPH NITROREDUCTASE"/>
    <property type="match status" value="1"/>
</dbReference>
<evidence type="ECO:0000256" key="4">
    <source>
        <dbReference type="ARBA" id="ARBA00023002"/>
    </source>
</evidence>
<dbReference type="RefSeq" id="WP_146622972.1">
    <property type="nucleotide sequence ID" value="NZ_BJCC01000019.1"/>
</dbReference>
<reference evidence="8" key="1">
    <citation type="submission" date="2019-02" db="EMBL/GenBank/DDBJ databases">
        <title>Draft genome sequence of Enterococcus sp. Gos25-1.</title>
        <authorList>
            <person name="Tanaka N."/>
            <person name="Shiwa Y."/>
            <person name="Fujita N."/>
        </authorList>
    </citation>
    <scope>NUCLEOTIDE SEQUENCE [LARGE SCALE GENOMIC DNA]</scope>
    <source>
        <strain evidence="8">Gos25-1</strain>
    </source>
</reference>
<protein>
    <submittedName>
        <fullName evidence="7">NADPH-dependent oxidoreductase</fullName>
    </submittedName>
</protein>
<comment type="similarity">
    <text evidence="1 5">Belongs to the flavin oxidoreductase frp family.</text>
</comment>
<evidence type="ECO:0000256" key="2">
    <source>
        <dbReference type="ARBA" id="ARBA00022630"/>
    </source>
</evidence>
<evidence type="ECO:0000313" key="7">
    <source>
        <dbReference type="EMBL" id="GCF94551.1"/>
    </source>
</evidence>
<dbReference type="OrthoDB" id="9775805at2"/>
<dbReference type="Gene3D" id="3.40.109.10">
    <property type="entry name" value="NADH Oxidase"/>
    <property type="match status" value="1"/>
</dbReference>
<dbReference type="PIRSF" id="PIRSF005426">
    <property type="entry name" value="Frp"/>
    <property type="match status" value="1"/>
</dbReference>
<name>A0A4P5PE39_9ENTE</name>
<dbReference type="Pfam" id="PF00881">
    <property type="entry name" value="Nitroreductase"/>
    <property type="match status" value="1"/>
</dbReference>
<evidence type="ECO:0000256" key="5">
    <source>
        <dbReference type="PIRNR" id="PIRNR005426"/>
    </source>
</evidence>
<dbReference type="SUPFAM" id="SSF55469">
    <property type="entry name" value="FMN-dependent nitroreductase-like"/>
    <property type="match status" value="1"/>
</dbReference>
<dbReference type="GO" id="GO:0016491">
    <property type="term" value="F:oxidoreductase activity"/>
    <property type="evidence" value="ECO:0007669"/>
    <property type="project" value="UniProtKB-UniRule"/>
</dbReference>
<dbReference type="PANTHER" id="PTHR43425:SF2">
    <property type="entry name" value="OXYGEN-INSENSITIVE NADPH NITROREDUCTASE"/>
    <property type="match status" value="1"/>
</dbReference>